<dbReference type="Proteomes" id="UP000287651">
    <property type="component" value="Unassembled WGS sequence"/>
</dbReference>
<name>A0A426ZWP1_ENSVE</name>
<sequence length="126" mass="13989">MMVFHISIFDCAPDDEEWNARVDRDDDDGDDSPEASSLTSVSVHGWLRHATSPSSPRTNAPRFPMETQRTPVTGWTVRRAKLFLRWIGFSHRRRHTASTAAGNHGIPVVVSGHHFGNASGMAPRAQ</sequence>
<comment type="caution">
    <text evidence="2">The sequence shown here is derived from an EMBL/GenBank/DDBJ whole genome shotgun (WGS) entry which is preliminary data.</text>
</comment>
<evidence type="ECO:0000256" key="1">
    <source>
        <dbReference type="SAM" id="MobiDB-lite"/>
    </source>
</evidence>
<feature type="region of interest" description="Disordered" evidence="1">
    <location>
        <begin position="19"/>
        <end position="67"/>
    </location>
</feature>
<organism evidence="2 3">
    <name type="scientific">Ensete ventricosum</name>
    <name type="common">Abyssinian banana</name>
    <name type="synonym">Musa ensete</name>
    <dbReference type="NCBI Taxonomy" id="4639"/>
    <lineage>
        <taxon>Eukaryota</taxon>
        <taxon>Viridiplantae</taxon>
        <taxon>Streptophyta</taxon>
        <taxon>Embryophyta</taxon>
        <taxon>Tracheophyta</taxon>
        <taxon>Spermatophyta</taxon>
        <taxon>Magnoliopsida</taxon>
        <taxon>Liliopsida</taxon>
        <taxon>Zingiberales</taxon>
        <taxon>Musaceae</taxon>
        <taxon>Ensete</taxon>
    </lineage>
</organism>
<reference evidence="2 3" key="1">
    <citation type="journal article" date="2014" name="Agronomy (Basel)">
        <title>A Draft Genome Sequence for Ensete ventricosum, the Drought-Tolerant Tree Against Hunger.</title>
        <authorList>
            <person name="Harrison J."/>
            <person name="Moore K.A."/>
            <person name="Paszkiewicz K."/>
            <person name="Jones T."/>
            <person name="Grant M."/>
            <person name="Ambacheew D."/>
            <person name="Muzemil S."/>
            <person name="Studholme D.J."/>
        </authorList>
    </citation>
    <scope>NUCLEOTIDE SEQUENCE [LARGE SCALE GENOMIC DNA]</scope>
</reference>
<proteinExistence type="predicted"/>
<protein>
    <submittedName>
        <fullName evidence="2">Uncharacterized protein</fullName>
    </submittedName>
</protein>
<evidence type="ECO:0000313" key="3">
    <source>
        <dbReference type="Proteomes" id="UP000287651"/>
    </source>
</evidence>
<accession>A0A426ZWP1</accession>
<dbReference type="AlphaFoldDB" id="A0A426ZWP1"/>
<evidence type="ECO:0000313" key="2">
    <source>
        <dbReference type="EMBL" id="RRT68406.1"/>
    </source>
</evidence>
<gene>
    <name evidence="2" type="ORF">B296_00014338</name>
</gene>
<dbReference type="EMBL" id="AMZH03004706">
    <property type="protein sequence ID" value="RRT68406.1"/>
    <property type="molecule type" value="Genomic_DNA"/>
</dbReference>